<name>A0A5J4U772_9EUKA</name>
<feature type="region of interest" description="Disordered" evidence="1">
    <location>
        <begin position="601"/>
        <end position="643"/>
    </location>
</feature>
<dbReference type="EMBL" id="SNRW01019808">
    <property type="protein sequence ID" value="KAA6366033.1"/>
    <property type="molecule type" value="Genomic_DNA"/>
</dbReference>
<organism evidence="2 3">
    <name type="scientific">Streblomastix strix</name>
    <dbReference type="NCBI Taxonomy" id="222440"/>
    <lineage>
        <taxon>Eukaryota</taxon>
        <taxon>Metamonada</taxon>
        <taxon>Preaxostyla</taxon>
        <taxon>Oxymonadida</taxon>
        <taxon>Streblomastigidae</taxon>
        <taxon>Streblomastix</taxon>
    </lineage>
</organism>
<protein>
    <submittedName>
        <fullName evidence="2">Uncharacterized protein</fullName>
    </submittedName>
</protein>
<evidence type="ECO:0000256" key="1">
    <source>
        <dbReference type="SAM" id="MobiDB-lite"/>
    </source>
</evidence>
<evidence type="ECO:0000313" key="2">
    <source>
        <dbReference type="EMBL" id="KAA6366033.1"/>
    </source>
</evidence>
<gene>
    <name evidence="2" type="ORF">EZS28_038440</name>
</gene>
<evidence type="ECO:0000313" key="3">
    <source>
        <dbReference type="Proteomes" id="UP000324800"/>
    </source>
</evidence>
<sequence length="643" mass="71139">MSADEFEKYKRDNVENMGEESLDMDKMEYANTIAARGADRAFSINYGNFVFDLMQLRGLSNMWKARPSMTANATIGTANRVEAAATGSGLTGAARRNALNMTRSQKVKKFLGDYAGMGKWGVTGALKAEWTEGVEEIVNEIGQREGQLYGKYLAGDLDATNEYNGSIMNRLKDYAVDPKTWDAALWGALGGVSFAYVGNATAALFNGKNAKLAQRARLAEISGREQYWNNIKANFEHVNNGVNPFEIEADANGNPLTLDAIESGNYELLNDYLADPNLKKALISMGVSDDAGYDSLSKQIKDTADKTYKQFINYGSLFSNTSVSDIFMNVAIRNNIRADKIEEELKERINKNTIDNDTIAAAGGTIQGLRNLGDVDTTMKTVYANRLEASLIQERDRAIANNAPQSTIDDYNNQIKAVRTLKTKYETGLGEELGLISQLQHFSDNNLGIPAEVQSRYNKWKADNGRDIDMTNPLAKYATTKGINDFANNVSKQYVNNLADNFYSEFENERNNQDRITDAKTLRERETKMKKDVEEAAKREHERAVNAIHAEFRNLSTRQSALDYMLSDDQSVAPPIAGLSVIRDILKTKYGTDYKTKIQDAFDTAKRTHPDPRPADPASTGIPPDPANNSSNQNNAADPSSTG</sequence>
<feature type="compositionally biased region" description="Low complexity" evidence="1">
    <location>
        <begin position="627"/>
        <end position="643"/>
    </location>
</feature>
<proteinExistence type="predicted"/>
<feature type="non-terminal residue" evidence="2">
    <location>
        <position position="643"/>
    </location>
</feature>
<reference evidence="2 3" key="1">
    <citation type="submission" date="2019-03" db="EMBL/GenBank/DDBJ databases">
        <title>Single cell metagenomics reveals metabolic interactions within the superorganism composed of flagellate Streblomastix strix and complex community of Bacteroidetes bacteria on its surface.</title>
        <authorList>
            <person name="Treitli S.C."/>
            <person name="Kolisko M."/>
            <person name="Husnik F."/>
            <person name="Keeling P."/>
            <person name="Hampl V."/>
        </authorList>
    </citation>
    <scope>NUCLEOTIDE SEQUENCE [LARGE SCALE GENOMIC DNA]</scope>
    <source>
        <strain evidence="2">ST1C</strain>
    </source>
</reference>
<accession>A0A5J4U772</accession>
<dbReference type="Proteomes" id="UP000324800">
    <property type="component" value="Unassembled WGS sequence"/>
</dbReference>
<dbReference type="AlphaFoldDB" id="A0A5J4U772"/>
<comment type="caution">
    <text evidence="2">The sequence shown here is derived from an EMBL/GenBank/DDBJ whole genome shotgun (WGS) entry which is preliminary data.</text>
</comment>
<feature type="compositionally biased region" description="Basic and acidic residues" evidence="1">
    <location>
        <begin position="601"/>
        <end position="614"/>
    </location>
</feature>